<comment type="caution">
    <text evidence="2">The sequence shown here is derived from an EMBL/GenBank/DDBJ whole genome shotgun (WGS) entry which is preliminary data.</text>
</comment>
<reference evidence="2 3" key="1">
    <citation type="submission" date="2022-04" db="EMBL/GenBank/DDBJ databases">
        <title>Roseobacter sp. WL0113 is a bacterium isolated from neritic sediment.</title>
        <authorList>
            <person name="Wang L."/>
            <person name="He W."/>
            <person name="Zhang D.-F."/>
        </authorList>
    </citation>
    <scope>NUCLEOTIDE SEQUENCE [LARGE SCALE GENOMIC DNA]</scope>
    <source>
        <strain evidence="2 3">WL0113</strain>
    </source>
</reference>
<protein>
    <submittedName>
        <fullName evidence="2">Cytochrome C oxidase assembly protein</fullName>
    </submittedName>
</protein>
<dbReference type="Proteomes" id="UP001208690">
    <property type="component" value="Unassembled WGS sequence"/>
</dbReference>
<organism evidence="2 3">
    <name type="scientific">Roseobacter sinensis</name>
    <dbReference type="NCBI Taxonomy" id="2931391"/>
    <lineage>
        <taxon>Bacteria</taxon>
        <taxon>Pseudomonadati</taxon>
        <taxon>Pseudomonadota</taxon>
        <taxon>Alphaproteobacteria</taxon>
        <taxon>Rhodobacterales</taxon>
        <taxon>Roseobacteraceae</taxon>
        <taxon>Roseobacter</taxon>
    </lineage>
</organism>
<dbReference type="RefSeq" id="WP_263844838.1">
    <property type="nucleotide sequence ID" value="NZ_JALIEB010000009.1"/>
</dbReference>
<evidence type="ECO:0000256" key="1">
    <source>
        <dbReference type="SAM" id="Phobius"/>
    </source>
</evidence>
<keyword evidence="1" id="KW-0812">Transmembrane</keyword>
<sequence length="54" mass="5957">MAFRPEHELHTRRRGRNVGVGLLLGGFVVLILALTVAKVTNGDFELPKAEELSQ</sequence>
<dbReference type="EMBL" id="JALIEB010000009">
    <property type="protein sequence ID" value="MCV3272515.1"/>
    <property type="molecule type" value="Genomic_DNA"/>
</dbReference>
<accession>A0ABT3BG01</accession>
<proteinExistence type="predicted"/>
<evidence type="ECO:0000313" key="3">
    <source>
        <dbReference type="Proteomes" id="UP001208690"/>
    </source>
</evidence>
<evidence type="ECO:0000313" key="2">
    <source>
        <dbReference type="EMBL" id="MCV3272515.1"/>
    </source>
</evidence>
<feature type="transmembrane region" description="Helical" evidence="1">
    <location>
        <begin position="20"/>
        <end position="37"/>
    </location>
</feature>
<gene>
    <name evidence="2" type="ORF">MUB52_13840</name>
</gene>
<keyword evidence="1" id="KW-1133">Transmembrane helix</keyword>
<keyword evidence="1" id="KW-0472">Membrane</keyword>
<name>A0ABT3BG01_9RHOB</name>
<keyword evidence="3" id="KW-1185">Reference proteome</keyword>